<dbReference type="Pfam" id="PF12937">
    <property type="entry name" value="F-box-like"/>
    <property type="match status" value="1"/>
</dbReference>
<proteinExistence type="predicted"/>
<feature type="domain" description="F-box" evidence="1">
    <location>
        <begin position="2"/>
        <end position="47"/>
    </location>
</feature>
<reference evidence="2 3" key="1">
    <citation type="submission" date="2019-02" db="EMBL/GenBank/DDBJ databases">
        <title>Genome sequencing of the rare red list fungi Bondarzewia mesenterica.</title>
        <authorList>
            <person name="Buettner E."/>
            <person name="Kellner H."/>
        </authorList>
    </citation>
    <scope>NUCLEOTIDE SEQUENCE [LARGE SCALE GENOMIC DNA]</scope>
    <source>
        <strain evidence="2 3">DSM 108281</strain>
    </source>
</reference>
<gene>
    <name evidence="2" type="ORF">EW146_g2574</name>
</gene>
<dbReference type="Gene3D" id="1.20.1280.50">
    <property type="match status" value="1"/>
</dbReference>
<comment type="caution">
    <text evidence="2">The sequence shown here is derived from an EMBL/GenBank/DDBJ whole genome shotgun (WGS) entry which is preliminary data.</text>
</comment>
<name>A0A4S4M0J8_9AGAM</name>
<organism evidence="2 3">
    <name type="scientific">Bondarzewia mesenterica</name>
    <dbReference type="NCBI Taxonomy" id="1095465"/>
    <lineage>
        <taxon>Eukaryota</taxon>
        <taxon>Fungi</taxon>
        <taxon>Dikarya</taxon>
        <taxon>Basidiomycota</taxon>
        <taxon>Agaricomycotina</taxon>
        <taxon>Agaricomycetes</taxon>
        <taxon>Russulales</taxon>
        <taxon>Bondarzewiaceae</taxon>
        <taxon>Bondarzewia</taxon>
    </lineage>
</organism>
<dbReference type="AlphaFoldDB" id="A0A4S4M0J8"/>
<protein>
    <recommendedName>
        <fullName evidence="1">F-box domain-containing protein</fullName>
    </recommendedName>
</protein>
<dbReference type="PROSITE" id="PS50181">
    <property type="entry name" value="FBOX"/>
    <property type="match status" value="1"/>
</dbReference>
<evidence type="ECO:0000313" key="3">
    <source>
        <dbReference type="Proteomes" id="UP000310158"/>
    </source>
</evidence>
<evidence type="ECO:0000313" key="2">
    <source>
        <dbReference type="EMBL" id="THH18432.1"/>
    </source>
</evidence>
<keyword evidence="3" id="KW-1185">Reference proteome</keyword>
<dbReference type="OrthoDB" id="3219396at2759"/>
<dbReference type="Proteomes" id="UP000310158">
    <property type="component" value="Unassembled WGS sequence"/>
</dbReference>
<accession>A0A4S4M0J8</accession>
<dbReference type="InterPro" id="IPR036047">
    <property type="entry name" value="F-box-like_dom_sf"/>
</dbReference>
<dbReference type="SUPFAM" id="SSF81383">
    <property type="entry name" value="F-box domain"/>
    <property type="match status" value="1"/>
</dbReference>
<sequence length="236" mass="26599">MSSGLLTFPPELLLYILSFLDIPDLAAIACVNEYLAVLATDPILQRTRLLVVAPSRVSHSLFALGAHGAPLRPTVADLVHRGVMKGLGIERRWRMGFYFYSPLSVINYESSVRLQRRHASNIISCHLRRRPHTLQTLKTPHVLHDVESFSPAISRSLLPVMRKLKWSIRRDSLSKMVRNKSGMYVVGKGDQSSGGLGRWIETRSTILKGECERVRLAICPGVKKFVDFYEHLGRQA</sequence>
<evidence type="ECO:0000259" key="1">
    <source>
        <dbReference type="PROSITE" id="PS50181"/>
    </source>
</evidence>
<dbReference type="InterPro" id="IPR001810">
    <property type="entry name" value="F-box_dom"/>
</dbReference>
<dbReference type="EMBL" id="SGPL01000076">
    <property type="protein sequence ID" value="THH18432.1"/>
    <property type="molecule type" value="Genomic_DNA"/>
</dbReference>